<dbReference type="Proteomes" id="UP000008144">
    <property type="component" value="Unassembled WGS sequence"/>
</dbReference>
<dbReference type="OrthoDB" id="71307at2759"/>
<evidence type="ECO:0000256" key="1">
    <source>
        <dbReference type="ARBA" id="ARBA00023121"/>
    </source>
</evidence>
<feature type="region of interest" description="Disordered" evidence="2">
    <location>
        <begin position="210"/>
        <end position="274"/>
    </location>
</feature>
<dbReference type="PROSITE" id="PS51228">
    <property type="entry name" value="ACB_2"/>
    <property type="match status" value="1"/>
</dbReference>
<feature type="region of interest" description="Disordered" evidence="2">
    <location>
        <begin position="158"/>
        <end position="194"/>
    </location>
</feature>
<reference evidence="5" key="2">
    <citation type="submission" date="2025-08" db="UniProtKB">
        <authorList>
            <consortium name="Ensembl"/>
        </authorList>
    </citation>
    <scope>IDENTIFICATION</scope>
</reference>
<dbReference type="InterPro" id="IPR022408">
    <property type="entry name" value="Acyl-CoA-binding_prot_CS"/>
</dbReference>
<evidence type="ECO:0000256" key="3">
    <source>
        <dbReference type="SAM" id="Phobius"/>
    </source>
</evidence>
<dbReference type="GO" id="GO:0000062">
    <property type="term" value="F:fatty-acyl-CoA binding"/>
    <property type="evidence" value="ECO:0000318"/>
    <property type="project" value="GO_Central"/>
</dbReference>
<reference evidence="5" key="3">
    <citation type="submission" date="2025-09" db="UniProtKB">
        <authorList>
            <consortium name="Ensembl"/>
        </authorList>
    </citation>
    <scope>IDENTIFICATION</scope>
</reference>
<evidence type="ECO:0000256" key="2">
    <source>
        <dbReference type="SAM" id="MobiDB-lite"/>
    </source>
</evidence>
<dbReference type="Ensembl" id="ENSCINT00000001323.3">
    <property type="protein sequence ID" value="ENSCINP00000001323.3"/>
    <property type="gene ID" value="ENSCING00000000720.3"/>
</dbReference>
<feature type="transmembrane region" description="Helical" evidence="3">
    <location>
        <begin position="338"/>
        <end position="357"/>
    </location>
</feature>
<dbReference type="SUPFAM" id="SSF47027">
    <property type="entry name" value="Acyl-CoA binding protein"/>
    <property type="match status" value="1"/>
</dbReference>
<dbReference type="InterPro" id="IPR035984">
    <property type="entry name" value="Acyl-CoA-binding_sf"/>
</dbReference>
<accession>A0A1W2W2F0</accession>
<keyword evidence="6" id="KW-1185">Reference proteome</keyword>
<keyword evidence="3" id="KW-0812">Transmembrane</keyword>
<evidence type="ECO:0000313" key="6">
    <source>
        <dbReference type="Proteomes" id="UP000008144"/>
    </source>
</evidence>
<dbReference type="GO" id="GO:0005737">
    <property type="term" value="C:cytoplasm"/>
    <property type="evidence" value="ECO:0000318"/>
    <property type="project" value="GO_Central"/>
</dbReference>
<sequence>MADVESQFKAALEVIQNLPKDGPYKPSPNMMLLFYSYYKQATEGPCTKPKPWSFDVVNKAKWDSWNKLGKMGREVAMKNYVDELTKIIEVLPATDAASDFLQTLGNFYEVVDVRTAEAEKVKSLMKQRAKEELPNGNHLSNGDNDHCYITTNSIKNKQVTSDSEDEFCDTSPDVQDTLSHNSSSSEPSTLSHESYANQQFQDVNILKSSKQTPITHGGESGTHGLGEGKPLQHIKESVPPHSNHGSPPFEPPTGQGVPPSGSGGGGGSYNGDSDNRIQERIASVLLQLQRDMNSVLTRLTTLETITVARQDTHHCNHCCIHGNNPQLSNPSWWPFPGLHPRVAVFILIWPFLARIIVASIRRKFQRR</sequence>
<keyword evidence="3" id="KW-0472">Membrane</keyword>
<reference evidence="6" key="1">
    <citation type="journal article" date="2002" name="Science">
        <title>The draft genome of Ciona intestinalis: insights into chordate and vertebrate origins.</title>
        <authorList>
            <person name="Dehal P."/>
            <person name="Satou Y."/>
            <person name="Campbell R.K."/>
            <person name="Chapman J."/>
            <person name="Degnan B."/>
            <person name="De Tomaso A."/>
            <person name="Davidson B."/>
            <person name="Di Gregorio A."/>
            <person name="Gelpke M."/>
            <person name="Goodstein D.M."/>
            <person name="Harafuji N."/>
            <person name="Hastings K.E."/>
            <person name="Ho I."/>
            <person name="Hotta K."/>
            <person name="Huang W."/>
            <person name="Kawashima T."/>
            <person name="Lemaire P."/>
            <person name="Martinez D."/>
            <person name="Meinertzhagen I.A."/>
            <person name="Necula S."/>
            <person name="Nonaka M."/>
            <person name="Putnam N."/>
            <person name="Rash S."/>
            <person name="Saiga H."/>
            <person name="Satake M."/>
            <person name="Terry A."/>
            <person name="Yamada L."/>
            <person name="Wang H.G."/>
            <person name="Awazu S."/>
            <person name="Azumi K."/>
            <person name="Boore J."/>
            <person name="Branno M."/>
            <person name="Chin-Bow S."/>
            <person name="DeSantis R."/>
            <person name="Doyle S."/>
            <person name="Francino P."/>
            <person name="Keys D.N."/>
            <person name="Haga S."/>
            <person name="Hayashi H."/>
            <person name="Hino K."/>
            <person name="Imai K.S."/>
            <person name="Inaba K."/>
            <person name="Kano S."/>
            <person name="Kobayashi K."/>
            <person name="Kobayashi M."/>
            <person name="Lee B.I."/>
            <person name="Makabe K.W."/>
            <person name="Manohar C."/>
            <person name="Matassi G."/>
            <person name="Medina M."/>
            <person name="Mochizuki Y."/>
            <person name="Mount S."/>
            <person name="Morishita T."/>
            <person name="Miura S."/>
            <person name="Nakayama A."/>
            <person name="Nishizaka S."/>
            <person name="Nomoto H."/>
            <person name="Ohta F."/>
            <person name="Oishi K."/>
            <person name="Rigoutsos I."/>
            <person name="Sano M."/>
            <person name="Sasaki A."/>
            <person name="Sasakura Y."/>
            <person name="Shoguchi E."/>
            <person name="Shin-i T."/>
            <person name="Spagnuolo A."/>
            <person name="Stainier D."/>
            <person name="Suzuki M.M."/>
            <person name="Tassy O."/>
            <person name="Takatori N."/>
            <person name="Tokuoka M."/>
            <person name="Yagi K."/>
            <person name="Yoshizaki F."/>
            <person name="Wada S."/>
            <person name="Zhang C."/>
            <person name="Hyatt P.D."/>
            <person name="Larimer F."/>
            <person name="Detter C."/>
            <person name="Doggett N."/>
            <person name="Glavina T."/>
            <person name="Hawkins T."/>
            <person name="Richardson P."/>
            <person name="Lucas S."/>
            <person name="Kohara Y."/>
            <person name="Levine M."/>
            <person name="Satoh N."/>
            <person name="Rokhsar D.S."/>
        </authorList>
    </citation>
    <scope>NUCLEOTIDE SEQUENCE [LARGE SCALE GENOMIC DNA]</scope>
</reference>
<keyword evidence="3" id="KW-1133">Transmembrane helix</keyword>
<evidence type="ECO:0000313" key="5">
    <source>
        <dbReference type="Ensembl" id="ENSCINP00000001323.3"/>
    </source>
</evidence>
<dbReference type="InParanoid" id="F6Q599"/>
<dbReference type="InterPro" id="IPR000582">
    <property type="entry name" value="Acyl-CoA-binding_protein"/>
</dbReference>
<dbReference type="PANTHER" id="PTHR23310:SF77">
    <property type="entry name" value="LD25952P"/>
    <property type="match status" value="1"/>
</dbReference>
<dbReference type="GeneTree" id="ENSGT00940000169952"/>
<dbReference type="PANTHER" id="PTHR23310">
    <property type="entry name" value="ACYL-COA-BINDING PROTEIN, ACBP"/>
    <property type="match status" value="1"/>
</dbReference>
<gene>
    <name evidence="5" type="primary">LOC100184589</name>
</gene>
<dbReference type="KEGG" id="cin:100184589"/>
<organism evidence="5 6">
    <name type="scientific">Ciona intestinalis</name>
    <name type="common">Transparent sea squirt</name>
    <name type="synonym">Ascidia intestinalis</name>
    <dbReference type="NCBI Taxonomy" id="7719"/>
    <lineage>
        <taxon>Eukaryota</taxon>
        <taxon>Metazoa</taxon>
        <taxon>Chordata</taxon>
        <taxon>Tunicata</taxon>
        <taxon>Ascidiacea</taxon>
        <taxon>Phlebobranchia</taxon>
        <taxon>Cionidae</taxon>
        <taxon>Ciona</taxon>
    </lineage>
</organism>
<dbReference type="FunFam" id="1.20.80.10:FF:000010">
    <property type="entry name" value="Acyl-CoA-binding domain-containing protein 5"/>
    <property type="match status" value="1"/>
</dbReference>
<dbReference type="Gene3D" id="1.20.80.10">
    <property type="match status" value="1"/>
</dbReference>
<name>F6Q599_CIOIN</name>
<dbReference type="OMA" id="HWIINIM"/>
<dbReference type="RefSeq" id="XP_002121967.1">
    <property type="nucleotide sequence ID" value="XM_002121931.4"/>
</dbReference>
<dbReference type="STRING" id="7719.ENSCINP00000001323"/>
<proteinExistence type="predicted"/>
<keyword evidence="1" id="KW-0446">Lipid-binding</keyword>
<feature type="domain" description="ACB" evidence="4">
    <location>
        <begin position="4"/>
        <end position="93"/>
    </location>
</feature>
<dbReference type="InterPro" id="IPR014352">
    <property type="entry name" value="FERM/acyl-CoA-bd_prot_sf"/>
</dbReference>
<protein>
    <submittedName>
        <fullName evidence="5">Acyl-CoA-binding domain-containing protein 5</fullName>
    </submittedName>
</protein>
<dbReference type="PRINTS" id="PR00689">
    <property type="entry name" value="ACOABINDINGP"/>
</dbReference>
<evidence type="ECO:0000259" key="4">
    <source>
        <dbReference type="PROSITE" id="PS51228"/>
    </source>
</evidence>
<dbReference type="GO" id="GO:0006631">
    <property type="term" value="P:fatty acid metabolic process"/>
    <property type="evidence" value="ECO:0000318"/>
    <property type="project" value="GO_Central"/>
</dbReference>
<dbReference type="FunCoup" id="F6Q599">
    <property type="interactions" value="178"/>
</dbReference>
<accession>F6Q599</accession>
<dbReference type="HOGENOM" id="CLU_034436_1_0_1"/>
<dbReference type="PROSITE" id="PS00880">
    <property type="entry name" value="ACB_1"/>
    <property type="match status" value="1"/>
</dbReference>
<feature type="compositionally biased region" description="Low complexity" evidence="2">
    <location>
        <begin position="177"/>
        <end position="194"/>
    </location>
</feature>
<feature type="compositionally biased region" description="Gly residues" evidence="2">
    <location>
        <begin position="218"/>
        <end position="227"/>
    </location>
</feature>
<dbReference type="GeneID" id="100184589"/>
<dbReference type="Pfam" id="PF00887">
    <property type="entry name" value="ACBP"/>
    <property type="match status" value="1"/>
</dbReference>
<dbReference type="AlphaFoldDB" id="F6Q599"/>